<feature type="region of interest" description="Disordered" evidence="1">
    <location>
        <begin position="1"/>
        <end position="144"/>
    </location>
</feature>
<proteinExistence type="predicted"/>
<gene>
    <name evidence="2" type="ORF">AAG570_006128</name>
</gene>
<evidence type="ECO:0000313" key="3">
    <source>
        <dbReference type="Proteomes" id="UP001558652"/>
    </source>
</evidence>
<sequence length="144" mass="16332">MASKRRNMFQKNKTQETTKNDSEQHGPKVLQSVRVQEDHSGSSTETLGYGTGRGPGWGSVTPRPSGTRGVRERFQHRQDVTRTGGLPAAQGPPDLDDGLHDDPGAVRPLPPFVRSPRRRVRGPRRCLRRRRRRRRARKTSMRTC</sequence>
<protein>
    <submittedName>
        <fullName evidence="2">Uncharacterized protein</fullName>
    </submittedName>
</protein>
<dbReference type="AlphaFoldDB" id="A0ABD0XXF2"/>
<accession>A0ABD0XXF2</accession>
<keyword evidence="3" id="KW-1185">Reference proteome</keyword>
<feature type="compositionally biased region" description="Basic residues" evidence="1">
    <location>
        <begin position="115"/>
        <end position="144"/>
    </location>
</feature>
<name>A0ABD0XXF2_9HEMI</name>
<feature type="compositionally biased region" description="Basic and acidic residues" evidence="1">
    <location>
        <begin position="13"/>
        <end position="26"/>
    </location>
</feature>
<comment type="caution">
    <text evidence="2">The sequence shown here is derived from an EMBL/GenBank/DDBJ whole genome shotgun (WGS) entry which is preliminary data.</text>
</comment>
<reference evidence="2 3" key="1">
    <citation type="submission" date="2024-07" db="EMBL/GenBank/DDBJ databases">
        <title>Chromosome-level genome assembly of the water stick insect Ranatra chinensis (Heteroptera: Nepidae).</title>
        <authorList>
            <person name="Liu X."/>
        </authorList>
    </citation>
    <scope>NUCLEOTIDE SEQUENCE [LARGE SCALE GENOMIC DNA]</scope>
    <source>
        <strain evidence="2">Cailab_2021Rc</strain>
        <tissue evidence="2">Muscle</tissue>
    </source>
</reference>
<feature type="compositionally biased region" description="Basic and acidic residues" evidence="1">
    <location>
        <begin position="69"/>
        <end position="80"/>
    </location>
</feature>
<dbReference type="EMBL" id="JBFDAA010000019">
    <property type="protein sequence ID" value="KAL1115838.1"/>
    <property type="molecule type" value="Genomic_DNA"/>
</dbReference>
<organism evidence="2 3">
    <name type="scientific">Ranatra chinensis</name>
    <dbReference type="NCBI Taxonomy" id="642074"/>
    <lineage>
        <taxon>Eukaryota</taxon>
        <taxon>Metazoa</taxon>
        <taxon>Ecdysozoa</taxon>
        <taxon>Arthropoda</taxon>
        <taxon>Hexapoda</taxon>
        <taxon>Insecta</taxon>
        <taxon>Pterygota</taxon>
        <taxon>Neoptera</taxon>
        <taxon>Paraneoptera</taxon>
        <taxon>Hemiptera</taxon>
        <taxon>Heteroptera</taxon>
        <taxon>Panheteroptera</taxon>
        <taxon>Nepomorpha</taxon>
        <taxon>Nepidae</taxon>
        <taxon>Ranatrinae</taxon>
        <taxon>Ranatra</taxon>
    </lineage>
</organism>
<dbReference type="Proteomes" id="UP001558652">
    <property type="component" value="Unassembled WGS sequence"/>
</dbReference>
<evidence type="ECO:0000313" key="2">
    <source>
        <dbReference type="EMBL" id="KAL1115838.1"/>
    </source>
</evidence>
<evidence type="ECO:0000256" key="1">
    <source>
        <dbReference type="SAM" id="MobiDB-lite"/>
    </source>
</evidence>